<dbReference type="GO" id="GO:0005524">
    <property type="term" value="F:ATP binding"/>
    <property type="evidence" value="ECO:0007669"/>
    <property type="project" value="UniProtKB-KW"/>
</dbReference>
<name>A0A7Z0I0T8_9RHOB</name>
<evidence type="ECO:0000256" key="3">
    <source>
        <dbReference type="ARBA" id="ARBA00022475"/>
    </source>
</evidence>
<dbReference type="InterPro" id="IPR027417">
    <property type="entry name" value="P-loop_NTPase"/>
</dbReference>
<evidence type="ECO:0000313" key="10">
    <source>
        <dbReference type="Proteomes" id="UP000529417"/>
    </source>
</evidence>
<keyword evidence="2" id="KW-0813">Transport</keyword>
<dbReference type="AlphaFoldDB" id="A0A7Z0I0T8"/>
<dbReference type="Gene3D" id="3.40.50.300">
    <property type="entry name" value="P-loop containing nucleotide triphosphate hydrolases"/>
    <property type="match status" value="1"/>
</dbReference>
<keyword evidence="10" id="KW-1185">Reference proteome</keyword>
<dbReference type="PANTHER" id="PTHR42788:SF17">
    <property type="entry name" value="ALIPHATIC SULFONATES IMPORT ATP-BINDING PROTEIN SSUB"/>
    <property type="match status" value="1"/>
</dbReference>
<dbReference type="EMBL" id="JACBXS010000026">
    <property type="protein sequence ID" value="NYS25846.1"/>
    <property type="molecule type" value="Genomic_DNA"/>
</dbReference>
<protein>
    <submittedName>
        <fullName evidence="9">ABC transporter ATP-binding protein</fullName>
    </submittedName>
</protein>
<dbReference type="PROSITE" id="PS50893">
    <property type="entry name" value="ABC_TRANSPORTER_2"/>
    <property type="match status" value="1"/>
</dbReference>
<comment type="similarity">
    <text evidence="1">Belongs to the ABC transporter superfamily.</text>
</comment>
<evidence type="ECO:0000256" key="2">
    <source>
        <dbReference type="ARBA" id="ARBA00022448"/>
    </source>
</evidence>
<evidence type="ECO:0000256" key="6">
    <source>
        <dbReference type="ARBA" id="ARBA00022967"/>
    </source>
</evidence>
<keyword evidence="4" id="KW-0547">Nucleotide-binding</keyword>
<dbReference type="GO" id="GO:0016887">
    <property type="term" value="F:ATP hydrolysis activity"/>
    <property type="evidence" value="ECO:0007669"/>
    <property type="project" value="InterPro"/>
</dbReference>
<reference evidence="9 10" key="1">
    <citation type="journal article" date="2000" name="Arch. Microbiol.">
        <title>Rhodobaca bogoriensis gen. nov. and sp. nov., an alkaliphilic purple nonsulfur bacterium from African Rift Valley soda lakes.</title>
        <authorList>
            <person name="Milford A.D."/>
            <person name="Achenbach L.A."/>
            <person name="Jung D.O."/>
            <person name="Madigan M.T."/>
        </authorList>
    </citation>
    <scope>NUCLEOTIDE SEQUENCE [LARGE SCALE GENOMIC DNA]</scope>
    <source>
        <strain evidence="9 10">2376</strain>
    </source>
</reference>
<keyword evidence="7" id="KW-0472">Membrane</keyword>
<dbReference type="Proteomes" id="UP000529417">
    <property type="component" value="Unassembled WGS sequence"/>
</dbReference>
<feature type="domain" description="ABC transporter" evidence="8">
    <location>
        <begin position="3"/>
        <end position="230"/>
    </location>
</feature>
<evidence type="ECO:0000259" key="8">
    <source>
        <dbReference type="PROSITE" id="PS50893"/>
    </source>
</evidence>
<keyword evidence="6" id="KW-1278">Translocase</keyword>
<keyword evidence="3" id="KW-1003">Cell membrane</keyword>
<organism evidence="9 10">
    <name type="scientific">Rhabdonatronobacter sediminivivens</name>
    <dbReference type="NCBI Taxonomy" id="2743469"/>
    <lineage>
        <taxon>Bacteria</taxon>
        <taxon>Pseudomonadati</taxon>
        <taxon>Pseudomonadota</taxon>
        <taxon>Alphaproteobacteria</taxon>
        <taxon>Rhodobacterales</taxon>
        <taxon>Paracoccaceae</taxon>
        <taxon>Rhabdonatronobacter</taxon>
    </lineage>
</organism>
<dbReference type="InterPro" id="IPR003439">
    <property type="entry name" value="ABC_transporter-like_ATP-bd"/>
</dbReference>
<evidence type="ECO:0000256" key="5">
    <source>
        <dbReference type="ARBA" id="ARBA00022840"/>
    </source>
</evidence>
<accession>A0A7Z0I0T8</accession>
<sequence>MTDQAPGLHLRGDLLLDGDVLLPGLALEVPPGAWGCLLGPSGVGKSTIGRLVAGLPGPQGLRGRFGTSDGHGTAGRVALMAQEGQLLPWASVLENVVIGARLRGQRPERDRARALLADLGLGGMERRRPGALSGGQRQRVALARTLMEDAPIVILDEPFSALDAATRLAMQDLAARALAGRTVLLITHDPLEAVRLAHHCWLLGQGGAIALDLPPAAPLRAHDDPQTLAAQAALLTRLQGAAAA</sequence>
<proteinExistence type="inferred from homology"/>
<dbReference type="PROSITE" id="PS00211">
    <property type="entry name" value="ABC_TRANSPORTER_1"/>
    <property type="match status" value="1"/>
</dbReference>
<keyword evidence="5 9" id="KW-0067">ATP-binding</keyword>
<dbReference type="Pfam" id="PF00005">
    <property type="entry name" value="ABC_tran"/>
    <property type="match status" value="1"/>
</dbReference>
<dbReference type="RefSeq" id="WP_179906643.1">
    <property type="nucleotide sequence ID" value="NZ_JACBXS010000026.1"/>
</dbReference>
<gene>
    <name evidence="9" type="ORF">HUK65_12685</name>
</gene>
<dbReference type="InterPro" id="IPR003593">
    <property type="entry name" value="AAA+_ATPase"/>
</dbReference>
<dbReference type="PANTHER" id="PTHR42788">
    <property type="entry name" value="TAURINE IMPORT ATP-BINDING PROTEIN-RELATED"/>
    <property type="match status" value="1"/>
</dbReference>
<dbReference type="InterPro" id="IPR050166">
    <property type="entry name" value="ABC_transporter_ATP-bind"/>
</dbReference>
<evidence type="ECO:0000313" key="9">
    <source>
        <dbReference type="EMBL" id="NYS25846.1"/>
    </source>
</evidence>
<comment type="caution">
    <text evidence="9">The sequence shown here is derived from an EMBL/GenBank/DDBJ whole genome shotgun (WGS) entry which is preliminary data.</text>
</comment>
<evidence type="ECO:0000256" key="1">
    <source>
        <dbReference type="ARBA" id="ARBA00005417"/>
    </source>
</evidence>
<dbReference type="SMART" id="SM00382">
    <property type="entry name" value="AAA"/>
    <property type="match status" value="1"/>
</dbReference>
<evidence type="ECO:0000256" key="7">
    <source>
        <dbReference type="ARBA" id="ARBA00023136"/>
    </source>
</evidence>
<evidence type="ECO:0000256" key="4">
    <source>
        <dbReference type="ARBA" id="ARBA00022741"/>
    </source>
</evidence>
<dbReference type="SUPFAM" id="SSF52540">
    <property type="entry name" value="P-loop containing nucleoside triphosphate hydrolases"/>
    <property type="match status" value="1"/>
</dbReference>
<dbReference type="InterPro" id="IPR017871">
    <property type="entry name" value="ABC_transporter-like_CS"/>
</dbReference>